<dbReference type="InterPro" id="IPR027417">
    <property type="entry name" value="P-loop_NTPase"/>
</dbReference>
<keyword evidence="3" id="KW-1185">Reference proteome</keyword>
<dbReference type="InterPro" id="IPR007111">
    <property type="entry name" value="NACHT_NTPase"/>
</dbReference>
<name>A0A9Q1CFR1_HOLLE</name>
<sequence length="816" mass="93037">MGNLWSYFWKATVECVPDESQTGTNTVRNAGVEKITDVPHQTEVDRCISNEDFSNFLGEVGASLSKYQARLLATGFDFSPSQMELIETSNEPGHVFLRFARDKGIISSSDISAFIYKLEVCDLHGVATQVNEIFRRYQDKASSNQSVEHNEKRRAFVTELKCKYENQYEAVQPIPYIRDRLLCVKKVFVEGGIEYLVAKKGFGGENWDGLSSYQDIFKDSRVISSRRILEGNPGYGKSTVTLQIAYDWCNSTRGSYLDKFEILILLRLRQLRGVTSIYSAIKRFILPKDSVLTEGDVKHILQNSSSVLVVLDGFDEYSDQDSKLSDVSSIIQREMFQQFDVIVTTRTAYLPKHRAPHTKRIRLTGFNEEARDEYIRKAVVGNDDAATIKIKRQLDASSVLAEVCEVPLLFVMFAHMSHESNLLEKYNSVTHFFGHMMGCFYHHLENKMKDDNVPLLQSFEEAGKKLAKVAFEGLRGKRQLLVWEKSKMCEQLGKNCYDMYVRLGILVEEEVLDIFSGFHAGFQPIHEKTEVRFYHKLFCEWFAAHHLSDCVGSIGGEKPLRSQVKKKAVGSILKEFDPFDLQYLFRFTCGLNADAAQKIITYLKGEKTTQKLAVLCVLEQEGDIQRILGSLKDLCSNKVQIGGSDTKLLQRSTIDLLKIASDNSVIFISCVYLHNCYITVDLRGRNDLLLKSTLSIPVLTTLEMLWIDERGREVTEEEFSGILLYSSKCLALKDLRFRFCLLPQSVQAESVSVPRSRNVKVTWYPSYTAGYQLNLNTGLWERTARYGGGLMSDEDYQTEVNSSRRWRETLTVKTLE</sequence>
<dbReference type="Pfam" id="PF05729">
    <property type="entry name" value="NACHT"/>
    <property type="match status" value="1"/>
</dbReference>
<gene>
    <name evidence="2" type="ORF">HOLleu_11182</name>
</gene>
<accession>A0A9Q1CFR1</accession>
<evidence type="ECO:0000313" key="3">
    <source>
        <dbReference type="Proteomes" id="UP001152320"/>
    </source>
</evidence>
<proteinExistence type="predicted"/>
<organism evidence="2 3">
    <name type="scientific">Holothuria leucospilota</name>
    <name type="common">Black long sea cucumber</name>
    <name type="synonym">Mertensiothuria leucospilota</name>
    <dbReference type="NCBI Taxonomy" id="206669"/>
    <lineage>
        <taxon>Eukaryota</taxon>
        <taxon>Metazoa</taxon>
        <taxon>Echinodermata</taxon>
        <taxon>Eleutherozoa</taxon>
        <taxon>Echinozoa</taxon>
        <taxon>Holothuroidea</taxon>
        <taxon>Aspidochirotacea</taxon>
        <taxon>Aspidochirotida</taxon>
        <taxon>Holothuriidae</taxon>
        <taxon>Holothuria</taxon>
    </lineage>
</organism>
<feature type="domain" description="NACHT" evidence="1">
    <location>
        <begin position="225"/>
        <end position="347"/>
    </location>
</feature>
<dbReference type="PANTHER" id="PTHR46312">
    <property type="entry name" value="NACHT DOMAIN-CONTAINING PROTEIN"/>
    <property type="match status" value="1"/>
</dbReference>
<evidence type="ECO:0000259" key="1">
    <source>
        <dbReference type="PROSITE" id="PS50837"/>
    </source>
</evidence>
<protein>
    <submittedName>
        <fullName evidence="2">Protein NLRC5</fullName>
    </submittedName>
</protein>
<reference evidence="2" key="1">
    <citation type="submission" date="2021-10" db="EMBL/GenBank/DDBJ databases">
        <title>Tropical sea cucumber genome reveals ecological adaptation and Cuvierian tubules defense mechanism.</title>
        <authorList>
            <person name="Chen T."/>
        </authorList>
    </citation>
    <scope>NUCLEOTIDE SEQUENCE</scope>
    <source>
        <strain evidence="2">Nanhai2018</strain>
        <tissue evidence="2">Muscle</tissue>
    </source>
</reference>
<dbReference type="OrthoDB" id="427518at2759"/>
<dbReference type="Gene3D" id="3.40.50.300">
    <property type="entry name" value="P-loop containing nucleotide triphosphate hydrolases"/>
    <property type="match status" value="1"/>
</dbReference>
<dbReference type="EMBL" id="JAIZAY010000004">
    <property type="protein sequence ID" value="KAJ8043883.1"/>
    <property type="molecule type" value="Genomic_DNA"/>
</dbReference>
<comment type="caution">
    <text evidence="2">The sequence shown here is derived from an EMBL/GenBank/DDBJ whole genome shotgun (WGS) entry which is preliminary data.</text>
</comment>
<dbReference type="PROSITE" id="PS50837">
    <property type="entry name" value="NACHT"/>
    <property type="match status" value="1"/>
</dbReference>
<dbReference type="SUPFAM" id="SSF52540">
    <property type="entry name" value="P-loop containing nucleoside triphosphate hydrolases"/>
    <property type="match status" value="1"/>
</dbReference>
<dbReference type="AlphaFoldDB" id="A0A9Q1CFR1"/>
<dbReference type="Proteomes" id="UP001152320">
    <property type="component" value="Chromosome 4"/>
</dbReference>
<evidence type="ECO:0000313" key="2">
    <source>
        <dbReference type="EMBL" id="KAJ8043883.1"/>
    </source>
</evidence>
<dbReference type="PANTHER" id="PTHR46312:SF2">
    <property type="entry name" value="NUCLEOTIDE-BINDING OLIGOMERIZATION DOMAIN-CONTAINING PROTEIN 2-LIKE"/>
    <property type="match status" value="1"/>
</dbReference>